<reference evidence="2 3" key="1">
    <citation type="submission" date="2023-11" db="EMBL/GenBank/DDBJ databases">
        <title>Actinomadura monticuli sp. nov., isolated from volcanic ash.</title>
        <authorList>
            <person name="Lee S.D."/>
            <person name="Yang H."/>
            <person name="Kim I.S."/>
        </authorList>
    </citation>
    <scope>NUCLEOTIDE SEQUENCE [LARGE SCALE GENOMIC DNA]</scope>
    <source>
        <strain evidence="2 3">DLS-62</strain>
    </source>
</reference>
<organism evidence="2 3">
    <name type="scientific">Actinomadura monticuli</name>
    <dbReference type="NCBI Taxonomy" id="3097367"/>
    <lineage>
        <taxon>Bacteria</taxon>
        <taxon>Bacillati</taxon>
        <taxon>Actinomycetota</taxon>
        <taxon>Actinomycetes</taxon>
        <taxon>Streptosporangiales</taxon>
        <taxon>Thermomonosporaceae</taxon>
        <taxon>Actinomadura</taxon>
    </lineage>
</organism>
<dbReference type="EMBL" id="JAXCEI010000022">
    <property type="protein sequence ID" value="MFA1543801.1"/>
    <property type="molecule type" value="Genomic_DNA"/>
</dbReference>
<protein>
    <submittedName>
        <fullName evidence="2">Helix-turn-helix transcriptional regulator</fullName>
    </submittedName>
</protein>
<dbReference type="InterPro" id="IPR036388">
    <property type="entry name" value="WH-like_DNA-bd_sf"/>
</dbReference>
<keyword evidence="3" id="KW-1185">Reference proteome</keyword>
<dbReference type="Proteomes" id="UP001569963">
    <property type="component" value="Unassembled WGS sequence"/>
</dbReference>
<dbReference type="Gene3D" id="1.10.10.10">
    <property type="entry name" value="Winged helix-like DNA-binding domain superfamily/Winged helix DNA-binding domain"/>
    <property type="match status" value="1"/>
</dbReference>
<comment type="caution">
    <text evidence="2">The sequence shown here is derived from an EMBL/GenBank/DDBJ whole genome shotgun (WGS) entry which is preliminary data.</text>
</comment>
<dbReference type="Pfam" id="PF03551">
    <property type="entry name" value="PadR"/>
    <property type="match status" value="1"/>
</dbReference>
<evidence type="ECO:0000313" key="2">
    <source>
        <dbReference type="EMBL" id="MFA1543801.1"/>
    </source>
</evidence>
<evidence type="ECO:0000259" key="1">
    <source>
        <dbReference type="Pfam" id="PF03551"/>
    </source>
</evidence>
<dbReference type="SUPFAM" id="SSF46785">
    <property type="entry name" value="Winged helix' DNA-binding domain"/>
    <property type="match status" value="1"/>
</dbReference>
<sequence>MARDPRLTLQTLLVLRAMLEDPERERFGLELSRETGQPTGTIYPIIIRLERCGWVESFWEPAEHHLREGRRRRRYYRLTDDGAQRAREAIAAAERTRGGIWSPSVTGDLS</sequence>
<dbReference type="InterPro" id="IPR005149">
    <property type="entry name" value="Tscrpt_reg_PadR_N"/>
</dbReference>
<name>A0ABV4QL41_9ACTN</name>
<proteinExistence type="predicted"/>
<feature type="domain" description="Transcription regulator PadR N-terminal" evidence="1">
    <location>
        <begin position="38"/>
        <end position="87"/>
    </location>
</feature>
<gene>
    <name evidence="2" type="ORF">SM611_33140</name>
</gene>
<dbReference type="RefSeq" id="WP_371954299.1">
    <property type="nucleotide sequence ID" value="NZ_JAXCEI010000022.1"/>
</dbReference>
<dbReference type="InterPro" id="IPR036390">
    <property type="entry name" value="WH_DNA-bd_sf"/>
</dbReference>
<evidence type="ECO:0000313" key="3">
    <source>
        <dbReference type="Proteomes" id="UP001569963"/>
    </source>
</evidence>
<accession>A0ABV4QL41</accession>